<comment type="subcellular location">
    <subcellularLocation>
        <location evidence="5">Cytoplasm</location>
    </subcellularLocation>
</comment>
<dbReference type="Pfam" id="PF01782">
    <property type="entry name" value="RimM"/>
    <property type="match status" value="1"/>
</dbReference>
<dbReference type="GO" id="GO:0042274">
    <property type="term" value="P:ribosomal small subunit biogenesis"/>
    <property type="evidence" value="ECO:0007669"/>
    <property type="project" value="UniProtKB-UniRule"/>
</dbReference>
<evidence type="ECO:0000256" key="3">
    <source>
        <dbReference type="ARBA" id="ARBA00022552"/>
    </source>
</evidence>
<keyword evidence="1 5" id="KW-0963">Cytoplasm</keyword>
<comment type="function">
    <text evidence="5">An accessory protein needed during the final step in the assembly of 30S ribosomal subunit, possibly for assembly of the head region. Essential for efficient processing of 16S rRNA. May be needed both before and after RbfA during the maturation of 16S rRNA. It has affinity for free ribosomal 30S subunits but not for 70S ribosomes.</text>
</comment>
<dbReference type="InterPro" id="IPR036976">
    <property type="entry name" value="RimM_N_sf"/>
</dbReference>
<dbReference type="PANTHER" id="PTHR33692:SF1">
    <property type="entry name" value="RIBOSOME MATURATION FACTOR RIMM"/>
    <property type="match status" value="1"/>
</dbReference>
<dbReference type="RefSeq" id="WP_005198970.1">
    <property type="nucleotide sequence ID" value="NZ_CP022580.1"/>
</dbReference>
<keyword evidence="3 5" id="KW-0698">rRNA processing</keyword>
<dbReference type="GO" id="GO:0005737">
    <property type="term" value="C:cytoplasm"/>
    <property type="evidence" value="ECO:0007669"/>
    <property type="project" value="UniProtKB-SubCell"/>
</dbReference>
<evidence type="ECO:0000313" key="9">
    <source>
        <dbReference type="EMBL" id="MDG6779823.1"/>
    </source>
</evidence>
<comment type="caution">
    <text evidence="9">The sequence shown here is derived from an EMBL/GenBank/DDBJ whole genome shotgun (WGS) entry which is preliminary data.</text>
</comment>
<dbReference type="PANTHER" id="PTHR33692">
    <property type="entry name" value="RIBOSOME MATURATION FACTOR RIMM"/>
    <property type="match status" value="1"/>
</dbReference>
<dbReference type="SUPFAM" id="SSF50346">
    <property type="entry name" value="PRC-barrel domain"/>
    <property type="match status" value="1"/>
</dbReference>
<dbReference type="Gene3D" id="2.40.30.60">
    <property type="entry name" value="RimM"/>
    <property type="match status" value="1"/>
</dbReference>
<evidence type="ECO:0000259" key="7">
    <source>
        <dbReference type="Pfam" id="PF24986"/>
    </source>
</evidence>
<feature type="domain" description="RimM N-terminal" evidence="6">
    <location>
        <begin position="4"/>
        <end position="88"/>
    </location>
</feature>
<dbReference type="NCBIfam" id="TIGR02273">
    <property type="entry name" value="16S_RimM"/>
    <property type="match status" value="1"/>
</dbReference>
<keyword evidence="4 5" id="KW-0143">Chaperone</keyword>
<sequence length="177" mass="19050">MDLVVGRVVKSHGIRGELVVDVRTDEPELRFARGSVLRGRLPRGGGERGFTVTAAREHSGRLLVSLDGIAGRDAADALRGTLFLIDSSEVEPSDDPDEFYDHELEGVPVQLADGAEVGVVESVLHMPGGELLSVRTPDKREVLIPFVREIVPTVTRELIVIDPPEGLLDPDSADGAK</sequence>
<dbReference type="GO" id="GO:0006364">
    <property type="term" value="P:rRNA processing"/>
    <property type="evidence" value="ECO:0007669"/>
    <property type="project" value="UniProtKB-UniRule"/>
</dbReference>
<dbReference type="Gene3D" id="2.30.30.240">
    <property type="entry name" value="PRC-barrel domain"/>
    <property type="match status" value="1"/>
</dbReference>
<dbReference type="SUPFAM" id="SSF50447">
    <property type="entry name" value="Translation proteins"/>
    <property type="match status" value="1"/>
</dbReference>
<dbReference type="EMBL" id="JARUXG010000001">
    <property type="protein sequence ID" value="MDG6779823.1"/>
    <property type="molecule type" value="Genomic_DNA"/>
</dbReference>
<dbReference type="InterPro" id="IPR009000">
    <property type="entry name" value="Transl_B-barrel_sf"/>
</dbReference>
<reference evidence="8" key="1">
    <citation type="submission" date="2021-02" db="EMBL/GenBank/DDBJ databases">
        <title>Taxonomy, biology and ecology of Rhodococcus bacteria occurring in California pistachio and other woody hosts as revealed by genome sequence analyses.</title>
        <authorList>
            <person name="Riely B."/>
            <person name="Gai Y."/>
        </authorList>
    </citation>
    <scope>NUCLEOTIDE SEQUENCE</scope>
    <source>
        <strain evidence="8">BP-295</strain>
    </source>
</reference>
<evidence type="ECO:0000313" key="8">
    <source>
        <dbReference type="EMBL" id="MBM7279886.1"/>
    </source>
</evidence>
<evidence type="ECO:0000256" key="2">
    <source>
        <dbReference type="ARBA" id="ARBA00022517"/>
    </source>
</evidence>
<evidence type="ECO:0000256" key="1">
    <source>
        <dbReference type="ARBA" id="ARBA00022490"/>
    </source>
</evidence>
<dbReference type="InterPro" id="IPR056792">
    <property type="entry name" value="PRC_RimM"/>
</dbReference>
<dbReference type="GO" id="GO:0043022">
    <property type="term" value="F:ribosome binding"/>
    <property type="evidence" value="ECO:0007669"/>
    <property type="project" value="InterPro"/>
</dbReference>
<dbReference type="HAMAP" id="MF_00014">
    <property type="entry name" value="Ribosome_mat_RimM"/>
    <property type="match status" value="1"/>
</dbReference>
<proteinExistence type="inferred from homology"/>
<dbReference type="InterPro" id="IPR002676">
    <property type="entry name" value="RimM_N"/>
</dbReference>
<reference evidence="9" key="2">
    <citation type="submission" date="2023-04" db="EMBL/GenBank/DDBJ databases">
        <title>Characterization and analysis of the complete genome of Gordonia rubripertincta 112, the degrader of aromatic and aliphatic compounds.</title>
        <authorList>
            <person name="Frantsuzova E."/>
            <person name="Bogun A."/>
            <person name="Delegan Y."/>
        </authorList>
    </citation>
    <scope>NUCLEOTIDE SEQUENCE</scope>
    <source>
        <strain evidence="9">112</strain>
    </source>
</reference>
<comment type="subunit">
    <text evidence="5">Binds ribosomal protein uS19.</text>
</comment>
<dbReference type="KEGG" id="gru:GCWB2_14900"/>
<dbReference type="EMBL" id="JAFFGU010000012">
    <property type="protein sequence ID" value="MBM7279886.1"/>
    <property type="molecule type" value="Genomic_DNA"/>
</dbReference>
<comment type="domain">
    <text evidence="5">The PRC barrel domain binds ribosomal protein uS19.</text>
</comment>
<name>A0AAW6R5H1_GORRU</name>
<gene>
    <name evidence="5 9" type="primary">rimM</name>
    <name evidence="8" type="ORF">JTZ10_19235</name>
    <name evidence="9" type="ORF">QBL07_03160</name>
</gene>
<dbReference type="Pfam" id="PF24986">
    <property type="entry name" value="PRC_RimM"/>
    <property type="match status" value="1"/>
</dbReference>
<dbReference type="InterPro" id="IPR011033">
    <property type="entry name" value="PRC_barrel-like_sf"/>
</dbReference>
<evidence type="ECO:0000256" key="5">
    <source>
        <dbReference type="HAMAP-Rule" id="MF_00014"/>
    </source>
</evidence>
<accession>A0AAW6R5H1</accession>
<organism evidence="9">
    <name type="scientific">Gordonia rubripertincta</name>
    <name type="common">Rhodococcus corallinus</name>
    <dbReference type="NCBI Taxonomy" id="36822"/>
    <lineage>
        <taxon>Bacteria</taxon>
        <taxon>Bacillati</taxon>
        <taxon>Actinomycetota</taxon>
        <taxon>Actinomycetes</taxon>
        <taxon>Mycobacteriales</taxon>
        <taxon>Gordoniaceae</taxon>
        <taxon>Gordonia</taxon>
    </lineage>
</organism>
<keyword evidence="2 5" id="KW-0690">Ribosome biogenesis</keyword>
<evidence type="ECO:0000259" key="6">
    <source>
        <dbReference type="Pfam" id="PF01782"/>
    </source>
</evidence>
<dbReference type="Proteomes" id="UP001195196">
    <property type="component" value="Unassembled WGS sequence"/>
</dbReference>
<dbReference type="InterPro" id="IPR011961">
    <property type="entry name" value="RimM"/>
</dbReference>
<feature type="domain" description="Ribosome maturation factor RimM PRC barrel" evidence="7">
    <location>
        <begin position="102"/>
        <end position="167"/>
    </location>
</feature>
<dbReference type="AlphaFoldDB" id="A0AAW6R5H1"/>
<evidence type="ECO:0000256" key="4">
    <source>
        <dbReference type="ARBA" id="ARBA00023186"/>
    </source>
</evidence>
<comment type="similarity">
    <text evidence="5">Belongs to the RimM family.</text>
</comment>
<protein>
    <recommendedName>
        <fullName evidence="5">Ribosome maturation factor RimM</fullName>
    </recommendedName>
</protein>
<dbReference type="GO" id="GO:0005840">
    <property type="term" value="C:ribosome"/>
    <property type="evidence" value="ECO:0007669"/>
    <property type="project" value="InterPro"/>
</dbReference>